<dbReference type="AlphaFoldDB" id="A0A2S5BIV0"/>
<comment type="caution">
    <text evidence="2">The sequence shown here is derived from an EMBL/GenBank/DDBJ whole genome shotgun (WGS) entry which is preliminary data.</text>
</comment>
<sequence length="285" mass="31459">MASRVPNPSERLDADTGLKLAAYVHSEGTFIKPDYKLYDANNNLAEACVLARPGASFEVGLVELRASAAMDEGVCGSEVLLSLDGVQVTNEIVADTDPLYKTADTSAARLVRFTGTRVAEDRLQPFVFGDTAIVETDTAEAIGAIDDVERHRLVGRAELKVLRLTEVAFRPPVLRTHEKRVYSKPKNASLKVLSRLCVIPGNDVPAPLIAYRTAERLDGDTPEDPYYTFVFKFEKSEWRKRSIRDADQYRSPPPHILSDASTTADDTTDNGFDSDEDELQVLIPE</sequence>
<evidence type="ECO:0000256" key="1">
    <source>
        <dbReference type="SAM" id="MobiDB-lite"/>
    </source>
</evidence>
<feature type="region of interest" description="Disordered" evidence="1">
    <location>
        <begin position="243"/>
        <end position="276"/>
    </location>
</feature>
<keyword evidence="3" id="KW-1185">Reference proteome</keyword>
<gene>
    <name evidence="2" type="ORF">BMF94_0290</name>
</gene>
<protein>
    <submittedName>
        <fullName evidence="2">Uncharacterized protein</fullName>
    </submittedName>
</protein>
<organism evidence="2 3">
    <name type="scientific">Rhodotorula taiwanensis</name>
    <dbReference type="NCBI Taxonomy" id="741276"/>
    <lineage>
        <taxon>Eukaryota</taxon>
        <taxon>Fungi</taxon>
        <taxon>Dikarya</taxon>
        <taxon>Basidiomycota</taxon>
        <taxon>Pucciniomycotina</taxon>
        <taxon>Microbotryomycetes</taxon>
        <taxon>Sporidiobolales</taxon>
        <taxon>Sporidiobolaceae</taxon>
        <taxon>Rhodotorula</taxon>
    </lineage>
</organism>
<evidence type="ECO:0000313" key="2">
    <source>
        <dbReference type="EMBL" id="POY76698.1"/>
    </source>
</evidence>
<reference evidence="2 3" key="1">
    <citation type="journal article" date="2018" name="Front. Microbiol.">
        <title>Prospects for Fungal Bioremediation of Acidic Radioactive Waste Sites: Characterization and Genome Sequence of Rhodotorula taiwanensis MD1149.</title>
        <authorList>
            <person name="Tkavc R."/>
            <person name="Matrosova V.Y."/>
            <person name="Grichenko O.E."/>
            <person name="Gostincar C."/>
            <person name="Volpe R.P."/>
            <person name="Klimenkova P."/>
            <person name="Gaidamakova E.K."/>
            <person name="Zhou C.E."/>
            <person name="Stewart B.J."/>
            <person name="Lyman M.G."/>
            <person name="Malfatti S.A."/>
            <person name="Rubinfeld B."/>
            <person name="Courtot M."/>
            <person name="Singh J."/>
            <person name="Dalgard C.L."/>
            <person name="Hamilton T."/>
            <person name="Frey K.G."/>
            <person name="Gunde-Cimerman N."/>
            <person name="Dugan L."/>
            <person name="Daly M.J."/>
        </authorList>
    </citation>
    <scope>NUCLEOTIDE SEQUENCE [LARGE SCALE GENOMIC DNA]</scope>
    <source>
        <strain evidence="2 3">MD1149</strain>
    </source>
</reference>
<name>A0A2S5BIV0_9BASI</name>
<accession>A0A2S5BIV0</accession>
<proteinExistence type="predicted"/>
<dbReference type="Proteomes" id="UP000237144">
    <property type="component" value="Unassembled WGS sequence"/>
</dbReference>
<feature type="compositionally biased region" description="Acidic residues" evidence="1">
    <location>
        <begin position="266"/>
        <end position="276"/>
    </location>
</feature>
<evidence type="ECO:0000313" key="3">
    <source>
        <dbReference type="Proteomes" id="UP000237144"/>
    </source>
</evidence>
<dbReference type="EMBL" id="PJQD01000002">
    <property type="protein sequence ID" value="POY76698.1"/>
    <property type="molecule type" value="Genomic_DNA"/>
</dbReference>